<reference evidence="1" key="1">
    <citation type="submission" date="2024-02" db="EMBL/GenBank/DDBJ databases">
        <authorList>
            <consortium name="Clinical and Environmental Microbiology Branch: Whole genome sequencing antimicrobial resistance pathogens in the healthcare setting"/>
        </authorList>
    </citation>
    <scope>NUCLEOTIDE SEQUENCE</scope>
    <source>
        <strain evidence="1">2023GN-00102</strain>
    </source>
</reference>
<proteinExistence type="predicted"/>
<dbReference type="RefSeq" id="WP_134215249.1">
    <property type="nucleotide sequence ID" value="NZ_CBDAAW010000001.1"/>
</dbReference>
<dbReference type="Pfam" id="PF02413">
    <property type="entry name" value="Caudo_TAP"/>
    <property type="match status" value="1"/>
</dbReference>
<dbReference type="InterPro" id="IPR003458">
    <property type="entry name" value="Phage_T4_Gp38_tail_assem"/>
</dbReference>
<organism evidence="1">
    <name type="scientific">Citrobacter freundii</name>
    <dbReference type="NCBI Taxonomy" id="546"/>
    <lineage>
        <taxon>Bacteria</taxon>
        <taxon>Pseudomonadati</taxon>
        <taxon>Pseudomonadota</taxon>
        <taxon>Gammaproteobacteria</taxon>
        <taxon>Enterobacterales</taxon>
        <taxon>Enterobacteriaceae</taxon>
        <taxon>Citrobacter</taxon>
        <taxon>Citrobacter freundii complex</taxon>
    </lineage>
</organism>
<name>A0AAI9HD77_CITFR</name>
<comment type="caution">
    <text evidence="1">The sequence shown here is derived from an EMBL/GenBank/DDBJ whole genome shotgun (WGS) entry which is preliminary data.</text>
</comment>
<sequence>MKTFYSPSLNGFLLEQTAESYSGNDLVEVTEETYIEFIKGRGNQVMRPGKSGPVWGDVTPPTHDQVLADVERQRTALLLYADTVTADWRTELALGDISDDDRIKLSAWMAYKRAVKAVIAEDAIRDGFQWPAIPA</sequence>
<dbReference type="EMBL" id="ABKLER030000001">
    <property type="protein sequence ID" value="EMN4142832.1"/>
    <property type="molecule type" value="Genomic_DNA"/>
</dbReference>
<gene>
    <name evidence="1" type="ORF">PQQ21_000018</name>
</gene>
<dbReference type="AlphaFoldDB" id="A0AAI9HD77"/>
<protein>
    <submittedName>
        <fullName evidence="1">Tail fiber assembly protein</fullName>
    </submittedName>
</protein>
<evidence type="ECO:0000313" key="1">
    <source>
        <dbReference type="EMBL" id="EMN4142832.1"/>
    </source>
</evidence>
<accession>A0AAI9HD77</accession>